<dbReference type="SUPFAM" id="SSF51182">
    <property type="entry name" value="RmlC-like cupins"/>
    <property type="match status" value="1"/>
</dbReference>
<sequence length="182" mass="19731">MAAPARALLENGLPDIYRYITSVNAEGKAVVTSEVSSSSVWQKIGNIAYFFLAFTTRGFPVSLANSTDIASYTQDLSSPPGLTVSNGTVLRFVDMAPNETSPMHKTVSLDYGIVIEGPVELVLDSGETKLLQRGDTCIQRATNHAWRNPNNHWARVLFVLVPVEKGEGIEESLGGMEIKSSD</sequence>
<proteinExistence type="predicted"/>
<reference evidence="2 3" key="1">
    <citation type="submission" date="2024-06" db="EMBL/GenBank/DDBJ databases">
        <title>Complete genome of Phlyctema vagabunda strain 19-DSS-EL-015.</title>
        <authorList>
            <person name="Fiorenzani C."/>
        </authorList>
    </citation>
    <scope>NUCLEOTIDE SEQUENCE [LARGE SCALE GENOMIC DNA]</scope>
    <source>
        <strain evidence="2 3">19-DSS-EL-015</strain>
    </source>
</reference>
<protein>
    <submittedName>
        <fullName evidence="2">Cupin domain-containing protein</fullName>
    </submittedName>
</protein>
<name>A0ABR4PFK8_9HELO</name>
<evidence type="ECO:0000313" key="3">
    <source>
        <dbReference type="Proteomes" id="UP001629113"/>
    </source>
</evidence>
<dbReference type="InterPro" id="IPR013096">
    <property type="entry name" value="Cupin_2"/>
</dbReference>
<evidence type="ECO:0000313" key="2">
    <source>
        <dbReference type="EMBL" id="KAL3422095.1"/>
    </source>
</evidence>
<dbReference type="PANTHER" id="PTHR36156:SF3">
    <property type="entry name" value="CUPIN 2 CONSERVED BARREL DOMAIN-CONTAINING PROTEIN"/>
    <property type="match status" value="1"/>
</dbReference>
<dbReference type="Gene3D" id="2.60.120.10">
    <property type="entry name" value="Jelly Rolls"/>
    <property type="match status" value="1"/>
</dbReference>
<dbReference type="InterPro" id="IPR014710">
    <property type="entry name" value="RmlC-like_jellyroll"/>
</dbReference>
<dbReference type="EMBL" id="JBFCZG010000005">
    <property type="protein sequence ID" value="KAL3422095.1"/>
    <property type="molecule type" value="Genomic_DNA"/>
</dbReference>
<feature type="domain" description="Cupin type-2" evidence="1">
    <location>
        <begin position="92"/>
        <end position="159"/>
    </location>
</feature>
<dbReference type="PANTHER" id="PTHR36156">
    <property type="entry name" value="SLR2101 PROTEIN"/>
    <property type="match status" value="1"/>
</dbReference>
<dbReference type="InterPro" id="IPR047142">
    <property type="entry name" value="OryJ/VirC-like"/>
</dbReference>
<dbReference type="Proteomes" id="UP001629113">
    <property type="component" value="Unassembled WGS sequence"/>
</dbReference>
<dbReference type="InterPro" id="IPR011051">
    <property type="entry name" value="RmlC_Cupin_sf"/>
</dbReference>
<dbReference type="CDD" id="cd02231">
    <property type="entry name" value="cupin_BLL6423-like"/>
    <property type="match status" value="1"/>
</dbReference>
<gene>
    <name evidence="2" type="ORF">PVAG01_06251</name>
</gene>
<organism evidence="2 3">
    <name type="scientific">Phlyctema vagabunda</name>
    <dbReference type="NCBI Taxonomy" id="108571"/>
    <lineage>
        <taxon>Eukaryota</taxon>
        <taxon>Fungi</taxon>
        <taxon>Dikarya</taxon>
        <taxon>Ascomycota</taxon>
        <taxon>Pezizomycotina</taxon>
        <taxon>Leotiomycetes</taxon>
        <taxon>Helotiales</taxon>
        <taxon>Dermateaceae</taxon>
        <taxon>Phlyctema</taxon>
    </lineage>
</organism>
<accession>A0ABR4PFK8</accession>
<dbReference type="Pfam" id="PF07883">
    <property type="entry name" value="Cupin_2"/>
    <property type="match status" value="1"/>
</dbReference>
<evidence type="ECO:0000259" key="1">
    <source>
        <dbReference type="Pfam" id="PF07883"/>
    </source>
</evidence>
<comment type="caution">
    <text evidence="2">The sequence shown here is derived from an EMBL/GenBank/DDBJ whole genome shotgun (WGS) entry which is preliminary data.</text>
</comment>
<keyword evidence="3" id="KW-1185">Reference proteome</keyword>